<dbReference type="InterPro" id="IPR006076">
    <property type="entry name" value="FAD-dep_OxRdtase"/>
</dbReference>
<accession>A0A285D6U1</accession>
<dbReference type="RefSeq" id="WP_179714360.1">
    <property type="nucleotide sequence ID" value="NZ_JBEPMQ010000011.1"/>
</dbReference>
<evidence type="ECO:0000313" key="4">
    <source>
        <dbReference type="Proteomes" id="UP000219546"/>
    </source>
</evidence>
<evidence type="ECO:0000256" key="1">
    <source>
        <dbReference type="ARBA" id="ARBA00023002"/>
    </source>
</evidence>
<dbReference type="Pfam" id="PF01266">
    <property type="entry name" value="DAO"/>
    <property type="match status" value="1"/>
</dbReference>
<sequence length="389" mass="42267">MRTADIVIIGGGVIGASIAYRLADRSRKVILVEKGGIGEQTSGSCDKGIYLQSKKPGIHLELARASRQIYENLEEELGIPIEFRKGGGMIVIESEKHLEFMKNFSDRQRKAGIDIRFLDRNESLKRQPCLSPAIVGSTYSPEDAEVNPLLLSQAFTRAAKEKGAEIRTHTEVKTIDQQHGKIVGIQTTKDYISTELVVNAAGPYAPAIGKMVGVEIPIKPRRGVILISEKAEPIVNGNILCAQYIAAKYLSQSNLEEVPPYGIGLSLGQTESGNLLIGGSREFQGFNKAVDPKVLSAIARHAIGIVPSIKKLRIIRSMAGFRPYTEDGLPIIDFAPAIKGFLIAAGHEGDGIALAPITGILVADLLEKKRRYEVFLEKLTLSRFLTKGG</sequence>
<dbReference type="Proteomes" id="UP000219546">
    <property type="component" value="Unassembled WGS sequence"/>
</dbReference>
<dbReference type="EMBL" id="OAOP01000010">
    <property type="protein sequence ID" value="SNX74968.1"/>
    <property type="molecule type" value="Genomic_DNA"/>
</dbReference>
<organism evidence="3 4">
    <name type="scientific">Bacillus oleivorans</name>
    <dbReference type="NCBI Taxonomy" id="1448271"/>
    <lineage>
        <taxon>Bacteria</taxon>
        <taxon>Bacillati</taxon>
        <taxon>Bacillota</taxon>
        <taxon>Bacilli</taxon>
        <taxon>Bacillales</taxon>
        <taxon>Bacillaceae</taxon>
        <taxon>Bacillus</taxon>
    </lineage>
</organism>
<dbReference type="Gene3D" id="3.30.9.10">
    <property type="entry name" value="D-Amino Acid Oxidase, subunit A, domain 2"/>
    <property type="match status" value="1"/>
</dbReference>
<evidence type="ECO:0000313" key="3">
    <source>
        <dbReference type="EMBL" id="SNX74968.1"/>
    </source>
</evidence>
<dbReference type="GO" id="GO:0016491">
    <property type="term" value="F:oxidoreductase activity"/>
    <property type="evidence" value="ECO:0007669"/>
    <property type="project" value="UniProtKB-KW"/>
</dbReference>
<dbReference type="GO" id="GO:0005737">
    <property type="term" value="C:cytoplasm"/>
    <property type="evidence" value="ECO:0007669"/>
    <property type="project" value="TreeGrafter"/>
</dbReference>
<keyword evidence="4" id="KW-1185">Reference proteome</keyword>
<evidence type="ECO:0000259" key="2">
    <source>
        <dbReference type="Pfam" id="PF01266"/>
    </source>
</evidence>
<name>A0A285D6U1_9BACI</name>
<dbReference type="SUPFAM" id="SSF51905">
    <property type="entry name" value="FAD/NAD(P)-binding domain"/>
    <property type="match status" value="1"/>
</dbReference>
<dbReference type="InterPro" id="IPR036188">
    <property type="entry name" value="FAD/NAD-bd_sf"/>
</dbReference>
<proteinExistence type="predicted"/>
<feature type="domain" description="FAD dependent oxidoreductase" evidence="2">
    <location>
        <begin position="5"/>
        <end position="365"/>
    </location>
</feature>
<keyword evidence="1" id="KW-0560">Oxidoreductase</keyword>
<gene>
    <name evidence="3" type="ORF">SAMN05877753_110190</name>
</gene>
<dbReference type="AlphaFoldDB" id="A0A285D6U1"/>
<protein>
    <submittedName>
        <fullName evidence="3">Glycine/D-amino acid oxidase-like deaminating enzyme</fullName>
    </submittedName>
</protein>
<dbReference type="PANTHER" id="PTHR13847">
    <property type="entry name" value="SARCOSINE DEHYDROGENASE-RELATED"/>
    <property type="match status" value="1"/>
</dbReference>
<reference evidence="3 4" key="1">
    <citation type="submission" date="2017-08" db="EMBL/GenBank/DDBJ databases">
        <authorList>
            <person name="de Groot N.N."/>
        </authorList>
    </citation>
    <scope>NUCLEOTIDE SEQUENCE [LARGE SCALE GENOMIC DNA]</scope>
    <source>
        <strain evidence="3 4">JC228</strain>
    </source>
</reference>
<dbReference type="SUPFAM" id="SSF54373">
    <property type="entry name" value="FAD-linked reductases, C-terminal domain"/>
    <property type="match status" value="1"/>
</dbReference>
<dbReference type="PANTHER" id="PTHR13847:SF287">
    <property type="entry name" value="FAD-DEPENDENT OXIDOREDUCTASE DOMAIN-CONTAINING PROTEIN 1"/>
    <property type="match status" value="1"/>
</dbReference>
<dbReference type="Gene3D" id="3.50.50.60">
    <property type="entry name" value="FAD/NAD(P)-binding domain"/>
    <property type="match status" value="1"/>
</dbReference>